<dbReference type="InParanoid" id="A0A0L0HQ75"/>
<sequence length="326" mass="36218">MDVNLFLRAQPWLRALDVFTEGDSSSGAEPSRFPCELLFAGLACFGLPDVKDDETGSTLQLHFAPRESGDAKAQRETAVTRQRFRLFSGYYKGSRALLAEFGPDNADDQDSIPSTFTYFIIDHSSVIKLIPPKPEETRLPPSAFLVFSDVQLIFYPTTVPSWREGASLVNGAIRKMFSWLNGIDSAQKPGPILNIIDHVCLTSAPQFDDSTTVQEFISAKSAQWLKFLDAAHDMVCAIKYVQEPKVSGSFPPVDKLARTFTSLQAFGNAYTLAEVTETKDQVKQRMVRVLNRDSQASPSSTSEELEHIINDLRQSYVADALLSLYT</sequence>
<accession>A0A0L0HQ75</accession>
<dbReference type="VEuPathDB" id="FungiDB:SPPG_02260"/>
<reference evidence="1 2" key="1">
    <citation type="submission" date="2009-08" db="EMBL/GenBank/DDBJ databases">
        <title>The Genome Sequence of Spizellomyces punctatus strain DAOM BR117.</title>
        <authorList>
            <consortium name="The Broad Institute Genome Sequencing Platform"/>
            <person name="Russ C."/>
            <person name="Cuomo C."/>
            <person name="Shea T."/>
            <person name="Young S.K."/>
            <person name="Zeng Q."/>
            <person name="Koehrsen M."/>
            <person name="Haas B."/>
            <person name="Borodovsky M."/>
            <person name="Guigo R."/>
            <person name="Alvarado L."/>
            <person name="Berlin A."/>
            <person name="Bochicchio J."/>
            <person name="Borenstein D."/>
            <person name="Chapman S."/>
            <person name="Chen Z."/>
            <person name="Engels R."/>
            <person name="Freedman E."/>
            <person name="Gellesch M."/>
            <person name="Goldberg J."/>
            <person name="Griggs A."/>
            <person name="Gujja S."/>
            <person name="Heiman D."/>
            <person name="Hepburn T."/>
            <person name="Howarth C."/>
            <person name="Jen D."/>
            <person name="Larson L."/>
            <person name="Lewis B."/>
            <person name="Mehta T."/>
            <person name="Park D."/>
            <person name="Pearson M."/>
            <person name="Roberts A."/>
            <person name="Saif S."/>
            <person name="Shenoy N."/>
            <person name="Sisk P."/>
            <person name="Stolte C."/>
            <person name="Sykes S."/>
            <person name="Thomson T."/>
            <person name="Walk T."/>
            <person name="White J."/>
            <person name="Yandava C."/>
            <person name="Burger G."/>
            <person name="Gray M.W."/>
            <person name="Holland P.W.H."/>
            <person name="King N."/>
            <person name="Lang F.B.F."/>
            <person name="Roger A.J."/>
            <person name="Ruiz-Trillo I."/>
            <person name="Lander E."/>
            <person name="Nusbaum C."/>
        </authorList>
    </citation>
    <scope>NUCLEOTIDE SEQUENCE [LARGE SCALE GENOMIC DNA]</scope>
    <source>
        <strain evidence="1 2">DAOM BR117</strain>
    </source>
</reference>
<evidence type="ECO:0000313" key="1">
    <source>
        <dbReference type="EMBL" id="KND03203.1"/>
    </source>
</evidence>
<dbReference type="RefSeq" id="XP_016611242.1">
    <property type="nucleotide sequence ID" value="XM_016750550.1"/>
</dbReference>
<dbReference type="GeneID" id="27685856"/>
<keyword evidence="2" id="KW-1185">Reference proteome</keyword>
<protein>
    <submittedName>
        <fullName evidence="1">Uncharacterized protein</fullName>
    </submittedName>
</protein>
<gene>
    <name evidence="1" type="ORF">SPPG_02260</name>
</gene>
<dbReference type="OrthoDB" id="10279198at2759"/>
<organism evidence="1 2">
    <name type="scientific">Spizellomyces punctatus (strain DAOM BR117)</name>
    <dbReference type="NCBI Taxonomy" id="645134"/>
    <lineage>
        <taxon>Eukaryota</taxon>
        <taxon>Fungi</taxon>
        <taxon>Fungi incertae sedis</taxon>
        <taxon>Chytridiomycota</taxon>
        <taxon>Chytridiomycota incertae sedis</taxon>
        <taxon>Chytridiomycetes</taxon>
        <taxon>Spizellomycetales</taxon>
        <taxon>Spizellomycetaceae</taxon>
        <taxon>Spizellomyces</taxon>
    </lineage>
</organism>
<dbReference type="EMBL" id="KQ257452">
    <property type="protein sequence ID" value="KND03203.1"/>
    <property type="molecule type" value="Genomic_DNA"/>
</dbReference>
<dbReference type="Proteomes" id="UP000053201">
    <property type="component" value="Unassembled WGS sequence"/>
</dbReference>
<evidence type="ECO:0000313" key="2">
    <source>
        <dbReference type="Proteomes" id="UP000053201"/>
    </source>
</evidence>
<name>A0A0L0HQ75_SPIPD</name>
<proteinExistence type="predicted"/>
<dbReference type="AlphaFoldDB" id="A0A0L0HQ75"/>